<dbReference type="SUPFAM" id="SSF52540">
    <property type="entry name" value="P-loop containing nucleoside triphosphate hydrolases"/>
    <property type="match status" value="1"/>
</dbReference>
<dbReference type="EC" id="2.8.2.-" evidence="8"/>
<proteinExistence type="predicted"/>
<accession>A0ABV7AMH1</accession>
<dbReference type="RefSeq" id="WP_377835480.1">
    <property type="nucleotide sequence ID" value="NZ_JBHRSK010000021.1"/>
</dbReference>
<keyword evidence="7" id="KW-0325">Glycoprotein</keyword>
<keyword evidence="2 8" id="KW-0808">Transferase</keyword>
<protein>
    <submittedName>
        <fullName evidence="8">Sulfotransferase family protein</fullName>
        <ecNumber evidence="8">2.8.2.-</ecNumber>
    </submittedName>
</protein>
<organism evidence="8 9">
    <name type="scientific">Acidimangrovimonas pyrenivorans</name>
    <dbReference type="NCBI Taxonomy" id="2030798"/>
    <lineage>
        <taxon>Bacteria</taxon>
        <taxon>Pseudomonadati</taxon>
        <taxon>Pseudomonadota</taxon>
        <taxon>Alphaproteobacteria</taxon>
        <taxon>Rhodobacterales</taxon>
        <taxon>Paracoccaceae</taxon>
        <taxon>Acidimangrovimonas</taxon>
    </lineage>
</organism>
<evidence type="ECO:0000256" key="4">
    <source>
        <dbReference type="ARBA" id="ARBA00022989"/>
    </source>
</evidence>
<dbReference type="InterPro" id="IPR005331">
    <property type="entry name" value="Sulfotransferase"/>
</dbReference>
<evidence type="ECO:0000256" key="7">
    <source>
        <dbReference type="ARBA" id="ARBA00023180"/>
    </source>
</evidence>
<dbReference type="Proteomes" id="UP001595443">
    <property type="component" value="Unassembled WGS sequence"/>
</dbReference>
<keyword evidence="5" id="KW-0333">Golgi apparatus</keyword>
<name>A0ABV7AMH1_9RHOB</name>
<evidence type="ECO:0000313" key="9">
    <source>
        <dbReference type="Proteomes" id="UP001595443"/>
    </source>
</evidence>
<evidence type="ECO:0000313" key="8">
    <source>
        <dbReference type="EMBL" id="MFC2970475.1"/>
    </source>
</evidence>
<dbReference type="InterPro" id="IPR027417">
    <property type="entry name" value="P-loop_NTPase"/>
</dbReference>
<dbReference type="PANTHER" id="PTHR12137:SF54">
    <property type="entry name" value="CARBOHYDRATE SULFOTRANSFERASE"/>
    <property type="match status" value="1"/>
</dbReference>
<dbReference type="InterPro" id="IPR018011">
    <property type="entry name" value="Carb_sulfotrans_8-10"/>
</dbReference>
<evidence type="ECO:0000256" key="3">
    <source>
        <dbReference type="ARBA" id="ARBA00022692"/>
    </source>
</evidence>
<evidence type="ECO:0000256" key="1">
    <source>
        <dbReference type="ARBA" id="ARBA00004323"/>
    </source>
</evidence>
<dbReference type="PANTHER" id="PTHR12137">
    <property type="entry name" value="CARBOHYDRATE SULFOTRANSFERASE"/>
    <property type="match status" value="1"/>
</dbReference>
<sequence length="244" mass="28562">MTEVETTFRNLLGLRKADTNYVVNFSARFRYIYVETPKAACSTIKRSLQFAEAGGDAARLPDNVHDRDHSPIQQIRNDPRTFRILLDDPRVIRFCFVRNPFTRALSCYLDKFVQETDAEQRRYFHNELGIANRRQLSFRDYLLAVKDQPDAQRNIHWMSQSFLLQPRSMAYDFIGRFEHLQADLDRLFTRLGLPRDALQTEITHATSAGDKIKAHYGDAELDLVRELYEEDFNSFGYGWSPRVL</sequence>
<evidence type="ECO:0000256" key="5">
    <source>
        <dbReference type="ARBA" id="ARBA00023034"/>
    </source>
</evidence>
<dbReference type="GO" id="GO:0016740">
    <property type="term" value="F:transferase activity"/>
    <property type="evidence" value="ECO:0007669"/>
    <property type="project" value="UniProtKB-KW"/>
</dbReference>
<gene>
    <name evidence="8" type="ORF">ACFOES_20445</name>
</gene>
<keyword evidence="3" id="KW-0812">Transmembrane</keyword>
<comment type="caution">
    <text evidence="8">The sequence shown here is derived from an EMBL/GenBank/DDBJ whole genome shotgun (WGS) entry which is preliminary data.</text>
</comment>
<evidence type="ECO:0000256" key="6">
    <source>
        <dbReference type="ARBA" id="ARBA00023136"/>
    </source>
</evidence>
<dbReference type="Pfam" id="PF03567">
    <property type="entry name" value="Sulfotransfer_2"/>
    <property type="match status" value="1"/>
</dbReference>
<keyword evidence="4" id="KW-1133">Transmembrane helix</keyword>
<comment type="subcellular location">
    <subcellularLocation>
        <location evidence="1">Golgi apparatus membrane</location>
        <topology evidence="1">Single-pass type II membrane protein</topology>
    </subcellularLocation>
</comment>
<evidence type="ECO:0000256" key="2">
    <source>
        <dbReference type="ARBA" id="ARBA00022679"/>
    </source>
</evidence>
<keyword evidence="9" id="KW-1185">Reference proteome</keyword>
<keyword evidence="6" id="KW-0472">Membrane</keyword>
<reference evidence="9" key="1">
    <citation type="journal article" date="2019" name="Int. J. Syst. Evol. Microbiol.">
        <title>The Global Catalogue of Microorganisms (GCM) 10K type strain sequencing project: providing services to taxonomists for standard genome sequencing and annotation.</title>
        <authorList>
            <consortium name="The Broad Institute Genomics Platform"/>
            <consortium name="The Broad Institute Genome Sequencing Center for Infectious Disease"/>
            <person name="Wu L."/>
            <person name="Ma J."/>
        </authorList>
    </citation>
    <scope>NUCLEOTIDE SEQUENCE [LARGE SCALE GENOMIC DNA]</scope>
    <source>
        <strain evidence="9">KCTC 62192</strain>
    </source>
</reference>
<dbReference type="EMBL" id="JBHRSK010000021">
    <property type="protein sequence ID" value="MFC2970475.1"/>
    <property type="molecule type" value="Genomic_DNA"/>
</dbReference>